<feature type="region of interest" description="Disordered" evidence="1">
    <location>
        <begin position="67"/>
        <end position="97"/>
    </location>
</feature>
<comment type="caution">
    <text evidence="2">The sequence shown here is derived from an EMBL/GenBank/DDBJ whole genome shotgun (WGS) entry which is preliminary data.</text>
</comment>
<keyword evidence="3" id="KW-1185">Reference proteome</keyword>
<dbReference type="EMBL" id="JAJSOF020000017">
    <property type="protein sequence ID" value="KAJ4440311.1"/>
    <property type="molecule type" value="Genomic_DNA"/>
</dbReference>
<feature type="compositionally biased region" description="Basic and acidic residues" evidence="1">
    <location>
        <begin position="159"/>
        <end position="172"/>
    </location>
</feature>
<organism evidence="2 3">
    <name type="scientific">Periplaneta americana</name>
    <name type="common">American cockroach</name>
    <name type="synonym">Blatta americana</name>
    <dbReference type="NCBI Taxonomy" id="6978"/>
    <lineage>
        <taxon>Eukaryota</taxon>
        <taxon>Metazoa</taxon>
        <taxon>Ecdysozoa</taxon>
        <taxon>Arthropoda</taxon>
        <taxon>Hexapoda</taxon>
        <taxon>Insecta</taxon>
        <taxon>Pterygota</taxon>
        <taxon>Neoptera</taxon>
        <taxon>Polyneoptera</taxon>
        <taxon>Dictyoptera</taxon>
        <taxon>Blattodea</taxon>
        <taxon>Blattoidea</taxon>
        <taxon>Blattidae</taxon>
        <taxon>Blattinae</taxon>
        <taxon>Periplaneta</taxon>
    </lineage>
</organism>
<accession>A0ABQ8T2U4</accession>
<gene>
    <name evidence="2" type="ORF">ANN_08450</name>
</gene>
<sequence length="238" mass="28193">MERKMLNITLRHRLRNEDIRSQTHLKDAAETADKLKKKWTGHVMRLNANRWTYILTTWDPKIGRRNVGRQKTRHKNQPKTKIRHPRAGTANSYNKHDSHHVKQQLLREKLSALRAAISQSYPRDLHLPSNYIWMSNMGPNFQTILNDPNMHKKFAKERENIKRQPTKYDQHSLRNRTSQDNGVEVGRPRGKNRAVKMNPRGHHMEPTHRKKKPRETKIPMGKFVSGNRRQPAVKKNKR</sequence>
<proteinExistence type="predicted"/>
<reference evidence="2 3" key="1">
    <citation type="journal article" date="2022" name="Allergy">
        <title>Genome assembly and annotation of Periplaneta americana reveal a comprehensive cockroach allergen profile.</title>
        <authorList>
            <person name="Wang L."/>
            <person name="Xiong Q."/>
            <person name="Saelim N."/>
            <person name="Wang L."/>
            <person name="Nong W."/>
            <person name="Wan A.T."/>
            <person name="Shi M."/>
            <person name="Liu X."/>
            <person name="Cao Q."/>
            <person name="Hui J.H.L."/>
            <person name="Sookrung N."/>
            <person name="Leung T.F."/>
            <person name="Tungtrongchitr A."/>
            <person name="Tsui S.K.W."/>
        </authorList>
    </citation>
    <scope>NUCLEOTIDE SEQUENCE [LARGE SCALE GENOMIC DNA]</scope>
    <source>
        <strain evidence="2">PWHHKU_190912</strain>
    </source>
</reference>
<protein>
    <submittedName>
        <fullName evidence="2">Uncharacterized protein</fullName>
    </submittedName>
</protein>
<feature type="region of interest" description="Disordered" evidence="1">
    <location>
        <begin position="159"/>
        <end position="238"/>
    </location>
</feature>
<name>A0ABQ8T2U4_PERAM</name>
<dbReference type="Proteomes" id="UP001148838">
    <property type="component" value="Unassembled WGS sequence"/>
</dbReference>
<feature type="compositionally biased region" description="Basic residues" evidence="1">
    <location>
        <begin position="67"/>
        <end position="86"/>
    </location>
</feature>
<evidence type="ECO:0000256" key="1">
    <source>
        <dbReference type="SAM" id="MobiDB-lite"/>
    </source>
</evidence>
<evidence type="ECO:0000313" key="2">
    <source>
        <dbReference type="EMBL" id="KAJ4440311.1"/>
    </source>
</evidence>
<evidence type="ECO:0000313" key="3">
    <source>
        <dbReference type="Proteomes" id="UP001148838"/>
    </source>
</evidence>